<dbReference type="InterPro" id="IPR050256">
    <property type="entry name" value="Glycosyltransferase_2"/>
</dbReference>
<evidence type="ECO:0000313" key="8">
    <source>
        <dbReference type="Proteomes" id="UP000565078"/>
    </source>
</evidence>
<dbReference type="Gene3D" id="3.90.550.10">
    <property type="entry name" value="Spore Coat Polysaccharide Biosynthesis Protein SpsA, Chain A"/>
    <property type="match status" value="1"/>
</dbReference>
<dbReference type="Pfam" id="PF00535">
    <property type="entry name" value="Glycos_transf_2"/>
    <property type="match status" value="1"/>
</dbReference>
<keyword evidence="4 7" id="KW-0808">Transferase</keyword>
<dbReference type="InterPro" id="IPR001173">
    <property type="entry name" value="Glyco_trans_2-like"/>
</dbReference>
<comment type="similarity">
    <text evidence="2">Belongs to the glycosyltransferase 2 family.</text>
</comment>
<keyword evidence="3 7" id="KW-0328">Glycosyltransferase</keyword>
<gene>
    <name evidence="7" type="ORF">HA254_04755</name>
</gene>
<evidence type="ECO:0000313" key="7">
    <source>
        <dbReference type="EMBL" id="HIH09950.1"/>
    </source>
</evidence>
<dbReference type="PANTHER" id="PTHR48090:SF10">
    <property type="entry name" value="GLUCOSYL-3-PHOSPHOGLYCERATE SYNTHASE"/>
    <property type="match status" value="1"/>
</dbReference>
<feature type="domain" description="Glycosyltransferase 2-like" evidence="6">
    <location>
        <begin position="34"/>
        <end position="148"/>
    </location>
</feature>
<dbReference type="Proteomes" id="UP000565078">
    <property type="component" value="Unassembled WGS sequence"/>
</dbReference>
<dbReference type="SUPFAM" id="SSF53448">
    <property type="entry name" value="Nucleotide-diphospho-sugar transferases"/>
    <property type="match status" value="1"/>
</dbReference>
<dbReference type="EMBL" id="DUGC01000073">
    <property type="protein sequence ID" value="HIH09950.1"/>
    <property type="molecule type" value="Genomic_DNA"/>
</dbReference>
<evidence type="ECO:0000256" key="5">
    <source>
        <dbReference type="ARBA" id="ARBA00022842"/>
    </source>
</evidence>
<name>A0A7J4IYN4_9ARCH</name>
<dbReference type="PANTHER" id="PTHR48090">
    <property type="entry name" value="UNDECAPRENYL-PHOSPHATE 4-DEOXY-4-FORMAMIDO-L-ARABINOSE TRANSFERASE-RELATED"/>
    <property type="match status" value="1"/>
</dbReference>
<dbReference type="NCBIfam" id="NF010496">
    <property type="entry name" value="PRK13915.1"/>
    <property type="match status" value="1"/>
</dbReference>
<evidence type="ECO:0000256" key="2">
    <source>
        <dbReference type="ARBA" id="ARBA00006739"/>
    </source>
</evidence>
<evidence type="ECO:0000256" key="4">
    <source>
        <dbReference type="ARBA" id="ARBA00022679"/>
    </source>
</evidence>
<keyword evidence="5" id="KW-0460">Magnesium</keyword>
<organism evidence="7 8">
    <name type="scientific">Candidatus Iainarchaeum sp</name>
    <dbReference type="NCBI Taxonomy" id="3101447"/>
    <lineage>
        <taxon>Archaea</taxon>
        <taxon>Candidatus Iainarchaeota</taxon>
        <taxon>Candidatus Iainarchaeia</taxon>
        <taxon>Candidatus Iainarchaeales</taxon>
        <taxon>Candidatus Iainarchaeaceae</taxon>
        <taxon>Candidatus Iainarchaeum</taxon>
    </lineage>
</organism>
<comment type="caution">
    <text evidence="7">The sequence shown here is derived from an EMBL/GenBank/DDBJ whole genome shotgun (WGS) entry which is preliminary data.</text>
</comment>
<proteinExistence type="inferred from homology"/>
<dbReference type="EC" id="2.4.1.266" evidence="7"/>
<dbReference type="AlphaFoldDB" id="A0A7J4IYN4"/>
<evidence type="ECO:0000256" key="1">
    <source>
        <dbReference type="ARBA" id="ARBA00001946"/>
    </source>
</evidence>
<reference evidence="8" key="1">
    <citation type="journal article" date="2020" name="bioRxiv">
        <title>A rank-normalized archaeal taxonomy based on genome phylogeny resolves widespread incomplete and uneven classifications.</title>
        <authorList>
            <person name="Rinke C."/>
            <person name="Chuvochina M."/>
            <person name="Mussig A.J."/>
            <person name="Chaumeil P.-A."/>
            <person name="Waite D.W."/>
            <person name="Whitman W.B."/>
            <person name="Parks D.H."/>
            <person name="Hugenholtz P."/>
        </authorList>
    </citation>
    <scope>NUCLEOTIDE SEQUENCE [LARGE SCALE GENOMIC DNA]</scope>
</reference>
<evidence type="ECO:0000256" key="3">
    <source>
        <dbReference type="ARBA" id="ARBA00022676"/>
    </source>
</evidence>
<comment type="cofactor">
    <cofactor evidence="1">
        <name>Mg(2+)</name>
        <dbReference type="ChEBI" id="CHEBI:18420"/>
    </cofactor>
</comment>
<sequence length="333" mass="38034">MKVEEWFDKNRFVASDFDPVELLEIKKREKRKISCIIPTLNEGSTIGRVVSIIREELMEKLPLVDELIVVDSGSKDNTGQEAQRAGAQFYFAKDILPSEGSGRGKGENLWKSLFVSGGDIICWIDADIKNISAKFVYGLVGPLLKNRDIWFSKAFYQRPLDLGAELKNLEGGRVTELFMRPLYNAYFPKLAGFIQPLSGEYAGTREVLEKVPFFTGYGVEMGLLIDLERSFGLEHICQVDLDERIHRNRPLQDLSKMSFEILQAFSEKSNTLGVFVNLDKINQVYTMIEPKIRGGKQDYSLKKALFMARQRPPMATLEEYRKKFLERAQVPNL</sequence>
<protein>
    <submittedName>
        <fullName evidence="7">Glucosyl-3-phosphoglycerate synthase</fullName>
        <ecNumber evidence="7">2.4.1.266</ecNumber>
    </submittedName>
</protein>
<dbReference type="InterPro" id="IPR029044">
    <property type="entry name" value="Nucleotide-diphossugar_trans"/>
</dbReference>
<evidence type="ECO:0000259" key="6">
    <source>
        <dbReference type="Pfam" id="PF00535"/>
    </source>
</evidence>
<dbReference type="GO" id="GO:0016757">
    <property type="term" value="F:glycosyltransferase activity"/>
    <property type="evidence" value="ECO:0007669"/>
    <property type="project" value="UniProtKB-KW"/>
</dbReference>
<accession>A0A7J4IYN4</accession>